<evidence type="ECO:0000313" key="1">
    <source>
        <dbReference type="EMBL" id="AJD93715.1"/>
    </source>
</evidence>
<keyword evidence="1" id="KW-0614">Plasmid</keyword>
<name>A0A0B5AU27_9BACL</name>
<proteinExistence type="predicted"/>
<evidence type="ECO:0000313" key="2">
    <source>
        <dbReference type="Proteomes" id="UP000031449"/>
    </source>
</evidence>
<gene>
    <name evidence="1" type="ORF">JMA_43980</name>
</gene>
<dbReference type="Proteomes" id="UP000031449">
    <property type="component" value="Plasmid unnamed"/>
</dbReference>
<reference evidence="1 2" key="1">
    <citation type="submission" date="2014-08" db="EMBL/GenBank/DDBJ databases">
        <title>Complete genome of a marine bacteria Jeotgalibacillus malaysiensis.</title>
        <authorList>
            <person name="Yaakop A.S."/>
            <person name="Chan K.-G."/>
            <person name="Goh K.M."/>
        </authorList>
    </citation>
    <scope>NUCLEOTIDE SEQUENCE [LARGE SCALE GENOMIC DNA]</scope>
    <source>
        <strain evidence="1 2">D5</strain>
        <plasmid evidence="2">Plasmid</plasmid>
    </source>
</reference>
<dbReference type="EMBL" id="CP009417">
    <property type="protein sequence ID" value="AJD93715.1"/>
    <property type="molecule type" value="Genomic_DNA"/>
</dbReference>
<organism evidence="1 2">
    <name type="scientific">Jeotgalibacillus malaysiensis</name>
    <dbReference type="NCBI Taxonomy" id="1508404"/>
    <lineage>
        <taxon>Bacteria</taxon>
        <taxon>Bacillati</taxon>
        <taxon>Bacillota</taxon>
        <taxon>Bacilli</taxon>
        <taxon>Bacillales</taxon>
        <taxon>Caryophanaceae</taxon>
        <taxon>Jeotgalibacillus</taxon>
    </lineage>
</organism>
<accession>A0A0B5AU27</accession>
<dbReference type="KEGG" id="jeo:JMA_43980"/>
<dbReference type="BioCyc" id="JESP1508404:G14D9-13721-MONOMER"/>
<dbReference type="AlphaFoldDB" id="A0A0B5AU27"/>
<geneLocation type="plasmid" evidence="2"/>
<protein>
    <submittedName>
        <fullName evidence="1">Uncharacterized protein</fullName>
    </submittedName>
</protein>
<dbReference type="HOGENOM" id="CLU_1298397_0_0_9"/>
<keyword evidence="2" id="KW-1185">Reference proteome</keyword>
<sequence>MLITEQLTVEQQTFLKGWNKNPEDYALVRIEIYDDPMNNVHRMGQYEYAGEGFFLVPKEHAQDVATVAFDFTHTNIRFFKDDDETVLFSTLGEGYADIDGAVEDITAFHVGDYDGADIVKVLIGTSLKDESFSLFHPVEVKEDYYDDEIGTRIVLYDDTAESWMERTDIETSFYKFRKDELEKAKSLLNDIVSAETKEESKQAVESLKALAK</sequence>